<dbReference type="EMBL" id="DXAW01000109">
    <property type="protein sequence ID" value="HIZ86096.1"/>
    <property type="molecule type" value="Genomic_DNA"/>
</dbReference>
<evidence type="ECO:0000256" key="1">
    <source>
        <dbReference type="ARBA" id="ARBA00009427"/>
    </source>
</evidence>
<evidence type="ECO:0000313" key="10">
    <source>
        <dbReference type="EMBL" id="HIZ86096.1"/>
    </source>
</evidence>
<dbReference type="PANTHER" id="PTHR21299:SF2">
    <property type="entry name" value="CYTIDYLATE KINASE"/>
    <property type="match status" value="1"/>
</dbReference>
<organism evidence="10 11">
    <name type="scientific">Candidatus Coprenecus stercoravium</name>
    <dbReference type="NCBI Taxonomy" id="2840735"/>
    <lineage>
        <taxon>Bacteria</taxon>
        <taxon>Pseudomonadati</taxon>
        <taxon>Bacteroidota</taxon>
        <taxon>Bacteroidia</taxon>
        <taxon>Bacteroidales</taxon>
        <taxon>Rikenellaceae</taxon>
        <taxon>Rikenellaceae incertae sedis</taxon>
        <taxon>Candidatus Coprenecus</taxon>
    </lineage>
</organism>
<reference evidence="10" key="1">
    <citation type="journal article" date="2021" name="PeerJ">
        <title>Extensive microbial diversity within the chicken gut microbiome revealed by metagenomics and culture.</title>
        <authorList>
            <person name="Gilroy R."/>
            <person name="Ravi A."/>
            <person name="Getino M."/>
            <person name="Pursley I."/>
            <person name="Horton D.L."/>
            <person name="Alikhan N.F."/>
            <person name="Baker D."/>
            <person name="Gharbi K."/>
            <person name="Hall N."/>
            <person name="Watson M."/>
            <person name="Adriaenssens E.M."/>
            <person name="Foster-Nyarko E."/>
            <person name="Jarju S."/>
            <person name="Secka A."/>
            <person name="Antonio M."/>
            <person name="Oren A."/>
            <person name="Chaudhuri R.R."/>
            <person name="La Ragione R."/>
            <person name="Hildebrand F."/>
            <person name="Pallen M.J."/>
        </authorList>
    </citation>
    <scope>NUCLEOTIDE SEQUENCE</scope>
    <source>
        <strain evidence="10">Gambia16-554</strain>
    </source>
</reference>
<keyword evidence="5 8" id="KW-0067">ATP-binding</keyword>
<keyword evidence="3 8" id="KW-0547">Nucleotide-binding</keyword>
<keyword evidence="8" id="KW-0963">Cytoplasm</keyword>
<evidence type="ECO:0000313" key="11">
    <source>
        <dbReference type="Proteomes" id="UP000824115"/>
    </source>
</evidence>
<dbReference type="HAMAP" id="MF_00238">
    <property type="entry name" value="Cytidyl_kinase_type1"/>
    <property type="match status" value="1"/>
</dbReference>
<dbReference type="GO" id="GO:0015949">
    <property type="term" value="P:nucleobase-containing small molecule interconversion"/>
    <property type="evidence" value="ECO:0007669"/>
    <property type="project" value="TreeGrafter"/>
</dbReference>
<comment type="catalytic activity">
    <reaction evidence="7 8">
        <text>CMP + ATP = CDP + ADP</text>
        <dbReference type="Rhea" id="RHEA:11600"/>
        <dbReference type="ChEBI" id="CHEBI:30616"/>
        <dbReference type="ChEBI" id="CHEBI:58069"/>
        <dbReference type="ChEBI" id="CHEBI:60377"/>
        <dbReference type="ChEBI" id="CHEBI:456216"/>
        <dbReference type="EC" id="2.7.4.25"/>
    </reaction>
</comment>
<dbReference type="InterPro" id="IPR011994">
    <property type="entry name" value="Cytidylate_kinase_dom"/>
</dbReference>
<protein>
    <recommendedName>
        <fullName evidence="8">Cytidylate kinase</fullName>
        <shortName evidence="8">CK</shortName>
        <ecNumber evidence="8">2.7.4.25</ecNumber>
    </recommendedName>
    <alternativeName>
        <fullName evidence="8">Cytidine monophosphate kinase</fullName>
        <shortName evidence="8">CMP kinase</shortName>
    </alternativeName>
</protein>
<reference evidence="10" key="2">
    <citation type="submission" date="2021-04" db="EMBL/GenBank/DDBJ databases">
        <authorList>
            <person name="Gilroy R."/>
        </authorList>
    </citation>
    <scope>NUCLEOTIDE SEQUENCE</scope>
    <source>
        <strain evidence="10">Gambia16-554</strain>
    </source>
</reference>
<comment type="subcellular location">
    <subcellularLocation>
        <location evidence="8">Cytoplasm</location>
    </subcellularLocation>
</comment>
<dbReference type="InterPro" id="IPR003136">
    <property type="entry name" value="Cytidylate_kin"/>
</dbReference>
<dbReference type="PANTHER" id="PTHR21299">
    <property type="entry name" value="CYTIDYLATE KINASE/PANTOATE-BETA-ALANINE LIGASE"/>
    <property type="match status" value="1"/>
</dbReference>
<comment type="similarity">
    <text evidence="1 8">Belongs to the cytidylate kinase family. Type 1 subfamily.</text>
</comment>
<evidence type="ECO:0000256" key="5">
    <source>
        <dbReference type="ARBA" id="ARBA00022840"/>
    </source>
</evidence>
<dbReference type="GO" id="GO:0036431">
    <property type="term" value="F:dCMP kinase activity"/>
    <property type="evidence" value="ECO:0007669"/>
    <property type="project" value="InterPro"/>
</dbReference>
<comment type="caution">
    <text evidence="10">The sequence shown here is derived from an EMBL/GenBank/DDBJ whole genome shotgun (WGS) entry which is preliminary data.</text>
</comment>
<evidence type="ECO:0000256" key="7">
    <source>
        <dbReference type="ARBA" id="ARBA00048478"/>
    </source>
</evidence>
<dbReference type="GO" id="GO:0005829">
    <property type="term" value="C:cytosol"/>
    <property type="evidence" value="ECO:0007669"/>
    <property type="project" value="TreeGrafter"/>
</dbReference>
<name>A0A9D2GQ18_9BACT</name>
<dbReference type="SUPFAM" id="SSF52540">
    <property type="entry name" value="P-loop containing nucleoside triphosphate hydrolases"/>
    <property type="match status" value="1"/>
</dbReference>
<keyword evidence="2 8" id="KW-0808">Transferase</keyword>
<evidence type="ECO:0000256" key="3">
    <source>
        <dbReference type="ARBA" id="ARBA00022741"/>
    </source>
</evidence>
<dbReference type="NCBIfam" id="TIGR00017">
    <property type="entry name" value="cmk"/>
    <property type="match status" value="1"/>
</dbReference>
<dbReference type="EC" id="2.7.4.25" evidence="8"/>
<comment type="catalytic activity">
    <reaction evidence="6 8">
        <text>dCMP + ATP = dCDP + ADP</text>
        <dbReference type="Rhea" id="RHEA:25094"/>
        <dbReference type="ChEBI" id="CHEBI:30616"/>
        <dbReference type="ChEBI" id="CHEBI:57566"/>
        <dbReference type="ChEBI" id="CHEBI:58593"/>
        <dbReference type="ChEBI" id="CHEBI:456216"/>
        <dbReference type="EC" id="2.7.4.25"/>
    </reaction>
</comment>
<dbReference type="Pfam" id="PF02224">
    <property type="entry name" value="Cytidylate_kin"/>
    <property type="match status" value="1"/>
</dbReference>
<sequence length="233" mass="25971">MTSRIIIAVDGYSSTGKSTFAKAIAKELGYVYIDTGAMYRAVTLLAIRKGCAGRGRAVDAAALEALLSARPSVDVSFRVSGPDGTSETWLDGENVESSIRTLEVSGVVSHIAALPFVRDFVDRRLREIGARKGVVMDGRDIGTAVFPDAELKIFMTARPEVRARRRLEELRSRGEITDYAEVLRNIEERDYMDRHRKTAPLVKAADAVELDNSDMTVEDQMEWFRNLIKERKL</sequence>
<dbReference type="AlphaFoldDB" id="A0A9D2GQ18"/>
<proteinExistence type="inferred from homology"/>
<dbReference type="GO" id="GO:0006220">
    <property type="term" value="P:pyrimidine nucleotide metabolic process"/>
    <property type="evidence" value="ECO:0007669"/>
    <property type="project" value="UniProtKB-UniRule"/>
</dbReference>
<feature type="binding site" evidence="8">
    <location>
        <begin position="11"/>
        <end position="19"/>
    </location>
    <ligand>
        <name>ATP</name>
        <dbReference type="ChEBI" id="CHEBI:30616"/>
    </ligand>
</feature>
<dbReference type="Proteomes" id="UP000824115">
    <property type="component" value="Unassembled WGS sequence"/>
</dbReference>
<evidence type="ECO:0000256" key="4">
    <source>
        <dbReference type="ARBA" id="ARBA00022777"/>
    </source>
</evidence>
<dbReference type="Gene3D" id="3.40.50.300">
    <property type="entry name" value="P-loop containing nucleotide triphosphate hydrolases"/>
    <property type="match status" value="1"/>
</dbReference>
<accession>A0A9D2GQ18</accession>
<evidence type="ECO:0000256" key="6">
    <source>
        <dbReference type="ARBA" id="ARBA00047615"/>
    </source>
</evidence>
<dbReference type="InterPro" id="IPR027417">
    <property type="entry name" value="P-loop_NTPase"/>
</dbReference>
<feature type="domain" description="Cytidylate kinase" evidence="9">
    <location>
        <begin position="7"/>
        <end position="227"/>
    </location>
</feature>
<evidence type="ECO:0000259" key="9">
    <source>
        <dbReference type="Pfam" id="PF02224"/>
    </source>
</evidence>
<dbReference type="CDD" id="cd02020">
    <property type="entry name" value="CMPK"/>
    <property type="match status" value="1"/>
</dbReference>
<keyword evidence="4 8" id="KW-0418">Kinase</keyword>
<evidence type="ECO:0000256" key="2">
    <source>
        <dbReference type="ARBA" id="ARBA00022679"/>
    </source>
</evidence>
<evidence type="ECO:0000256" key="8">
    <source>
        <dbReference type="HAMAP-Rule" id="MF_00238"/>
    </source>
</evidence>
<gene>
    <name evidence="8 10" type="primary">cmk</name>
    <name evidence="10" type="ORF">IAC04_06370</name>
</gene>
<dbReference type="GO" id="GO:0005524">
    <property type="term" value="F:ATP binding"/>
    <property type="evidence" value="ECO:0007669"/>
    <property type="project" value="UniProtKB-UniRule"/>
</dbReference>